<dbReference type="InterPro" id="IPR026034">
    <property type="entry name" value="MreD_proteobac"/>
</dbReference>
<comment type="subcellular location">
    <subcellularLocation>
        <location evidence="8">Cell inner membrane</location>
    </subcellularLocation>
    <subcellularLocation>
        <location evidence="1">Cell membrane</location>
        <topology evidence="1">Multi-pass membrane protein</topology>
    </subcellularLocation>
</comment>
<feature type="transmembrane region" description="Helical" evidence="9">
    <location>
        <begin position="66"/>
        <end position="86"/>
    </location>
</feature>
<keyword evidence="7 8" id="KW-0472">Membrane</keyword>
<evidence type="ECO:0000256" key="4">
    <source>
        <dbReference type="ARBA" id="ARBA00022692"/>
    </source>
</evidence>
<evidence type="ECO:0000256" key="3">
    <source>
        <dbReference type="ARBA" id="ARBA00022475"/>
    </source>
</evidence>
<keyword evidence="5 8" id="KW-0133">Cell shape</keyword>
<comment type="caution">
    <text evidence="10">The sequence shown here is derived from an EMBL/GenBank/DDBJ whole genome shotgun (WGS) entry which is preliminary data.</text>
</comment>
<dbReference type="OrthoDB" id="6647425at2"/>
<dbReference type="GO" id="GO:0008360">
    <property type="term" value="P:regulation of cell shape"/>
    <property type="evidence" value="ECO:0007669"/>
    <property type="project" value="UniProtKB-UniRule"/>
</dbReference>
<evidence type="ECO:0000256" key="7">
    <source>
        <dbReference type="ARBA" id="ARBA00023136"/>
    </source>
</evidence>
<protein>
    <recommendedName>
        <fullName evidence="8">Rod shape-determining protein MreD</fullName>
    </recommendedName>
</protein>
<keyword evidence="8" id="KW-0997">Cell inner membrane</keyword>
<keyword evidence="6 9" id="KW-1133">Transmembrane helix</keyword>
<gene>
    <name evidence="10" type="primary">mreD</name>
    <name evidence="10" type="ORF">EIK76_10840</name>
</gene>
<comment type="function">
    <text evidence="8">Involved in formation of the rod shape of the cell. May also contribute to regulation of formation of penicillin-binding proteins.</text>
</comment>
<dbReference type="PIRSF" id="PIRSF018472">
    <property type="entry name" value="MreD_proteobac"/>
    <property type="match status" value="1"/>
</dbReference>
<feature type="transmembrane region" description="Helical" evidence="9">
    <location>
        <begin position="131"/>
        <end position="150"/>
    </location>
</feature>
<evidence type="ECO:0000256" key="8">
    <source>
        <dbReference type="PIRNR" id="PIRNR018472"/>
    </source>
</evidence>
<evidence type="ECO:0000256" key="5">
    <source>
        <dbReference type="ARBA" id="ARBA00022960"/>
    </source>
</evidence>
<keyword evidence="11" id="KW-1185">Reference proteome</keyword>
<dbReference type="EMBL" id="RRCF01000002">
    <property type="protein sequence ID" value="RRJ21365.1"/>
    <property type="molecule type" value="Genomic_DNA"/>
</dbReference>
<dbReference type="PANTHER" id="PTHR37484">
    <property type="entry name" value="ROD SHAPE-DETERMINING PROTEIN MRED"/>
    <property type="match status" value="1"/>
</dbReference>
<keyword evidence="4 9" id="KW-0812">Transmembrane</keyword>
<dbReference type="GO" id="GO:0005886">
    <property type="term" value="C:plasma membrane"/>
    <property type="evidence" value="ECO:0007669"/>
    <property type="project" value="UniProtKB-SubCell"/>
</dbReference>
<evidence type="ECO:0000313" key="11">
    <source>
        <dbReference type="Proteomes" id="UP000276260"/>
    </source>
</evidence>
<dbReference type="AlphaFoldDB" id="A0A3P3QJZ2"/>
<dbReference type="NCBIfam" id="TIGR03426">
    <property type="entry name" value="shape_MreD"/>
    <property type="match status" value="1"/>
</dbReference>
<evidence type="ECO:0000256" key="1">
    <source>
        <dbReference type="ARBA" id="ARBA00004651"/>
    </source>
</evidence>
<evidence type="ECO:0000313" key="10">
    <source>
        <dbReference type="EMBL" id="RRJ21365.1"/>
    </source>
</evidence>
<evidence type="ECO:0000256" key="6">
    <source>
        <dbReference type="ARBA" id="ARBA00022989"/>
    </source>
</evidence>
<reference evidence="10 11" key="1">
    <citation type="submission" date="2018-11" db="EMBL/GenBank/DDBJ databases">
        <title>Draft genome analysis of Rheinheimera mesophila isolated from an industrial waste site.</title>
        <authorList>
            <person name="Yu Q."/>
            <person name="Qi Y."/>
            <person name="Zhang H."/>
            <person name="Lu Y."/>
            <person name="Pu J."/>
        </authorList>
    </citation>
    <scope>NUCLEOTIDE SEQUENCE [LARGE SCALE GENOMIC DNA]</scope>
    <source>
        <strain evidence="10 11">IITR13</strain>
    </source>
</reference>
<proteinExistence type="inferred from homology"/>
<feature type="transmembrane region" description="Helical" evidence="9">
    <location>
        <begin position="98"/>
        <end position="119"/>
    </location>
</feature>
<organism evidence="10 11">
    <name type="scientific">Rheinheimera mesophila</name>
    <dbReference type="NCBI Taxonomy" id="1547515"/>
    <lineage>
        <taxon>Bacteria</taxon>
        <taxon>Pseudomonadati</taxon>
        <taxon>Pseudomonadota</taxon>
        <taxon>Gammaproteobacteria</taxon>
        <taxon>Chromatiales</taxon>
        <taxon>Chromatiaceae</taxon>
        <taxon>Rheinheimera</taxon>
    </lineage>
</organism>
<feature type="transmembrane region" description="Helical" evidence="9">
    <location>
        <begin position="6"/>
        <end position="26"/>
    </location>
</feature>
<dbReference type="RefSeq" id="WP_046521340.1">
    <property type="nucleotide sequence ID" value="NZ_LAVS01000096.1"/>
</dbReference>
<dbReference type="Pfam" id="PF04093">
    <property type="entry name" value="MreD"/>
    <property type="match status" value="1"/>
</dbReference>
<accession>A0A3P3QJZ2</accession>
<sequence>MEKSHRLYLVYLSLMFSLVLAVVPLPAMVKLFRPDWPLLVLFYWALALPFRVSIGTAFVVGFLLDVLVGTVLGVNALAYSIIIYFCSAHHLKIRNFSILQQSLVIALFLAFYHYFIFWLSHFLTGVVFTMAYLWPVVTGAAVWPWIFWLLRRIRRQFKIH</sequence>
<evidence type="ECO:0000256" key="9">
    <source>
        <dbReference type="SAM" id="Phobius"/>
    </source>
</evidence>
<comment type="similarity">
    <text evidence="2 8">Belongs to the MreD family.</text>
</comment>
<keyword evidence="3 8" id="KW-1003">Cell membrane</keyword>
<dbReference type="InterPro" id="IPR007227">
    <property type="entry name" value="Cell_shape_determining_MreD"/>
</dbReference>
<dbReference type="Proteomes" id="UP000276260">
    <property type="component" value="Unassembled WGS sequence"/>
</dbReference>
<name>A0A3P3QJZ2_9GAMM</name>
<dbReference type="PANTHER" id="PTHR37484:SF1">
    <property type="entry name" value="ROD SHAPE-DETERMINING PROTEIN MRED"/>
    <property type="match status" value="1"/>
</dbReference>
<evidence type="ECO:0000256" key="2">
    <source>
        <dbReference type="ARBA" id="ARBA00007776"/>
    </source>
</evidence>